<evidence type="ECO:0000256" key="2">
    <source>
        <dbReference type="SAM" id="Phobius"/>
    </source>
</evidence>
<organism evidence="3 4">
    <name type="scientific">Kocuria soli</name>
    <dbReference type="NCBI Taxonomy" id="2485125"/>
    <lineage>
        <taxon>Bacteria</taxon>
        <taxon>Bacillati</taxon>
        <taxon>Actinomycetota</taxon>
        <taxon>Actinomycetes</taxon>
        <taxon>Micrococcales</taxon>
        <taxon>Micrococcaceae</taxon>
        <taxon>Kocuria</taxon>
    </lineage>
</organism>
<evidence type="ECO:0000256" key="1">
    <source>
        <dbReference type="SAM" id="MobiDB-lite"/>
    </source>
</evidence>
<evidence type="ECO:0000313" key="3">
    <source>
        <dbReference type="EMBL" id="ROZ64009.1"/>
    </source>
</evidence>
<reference evidence="3 4" key="1">
    <citation type="submission" date="2018-10" db="EMBL/GenBank/DDBJ databases">
        <title>Kocuria sp. M5W7-7, whole genome shotgun sequence.</title>
        <authorList>
            <person name="Tuo L."/>
        </authorList>
    </citation>
    <scope>NUCLEOTIDE SEQUENCE [LARGE SCALE GENOMIC DNA]</scope>
    <source>
        <strain evidence="3 4">M5W7-7</strain>
    </source>
</reference>
<protein>
    <submittedName>
        <fullName evidence="3">Uncharacterized protein</fullName>
    </submittedName>
</protein>
<accession>A0A3N3ZRQ1</accession>
<dbReference type="Proteomes" id="UP000270616">
    <property type="component" value="Unassembled WGS sequence"/>
</dbReference>
<comment type="caution">
    <text evidence="3">The sequence shown here is derived from an EMBL/GenBank/DDBJ whole genome shotgun (WGS) entry which is preliminary data.</text>
</comment>
<feature type="transmembrane region" description="Helical" evidence="2">
    <location>
        <begin position="80"/>
        <end position="99"/>
    </location>
</feature>
<keyword evidence="2" id="KW-1133">Transmembrane helix</keyword>
<keyword evidence="2" id="KW-0812">Transmembrane</keyword>
<dbReference type="EMBL" id="RKMF01000004">
    <property type="protein sequence ID" value="ROZ64009.1"/>
    <property type="molecule type" value="Genomic_DNA"/>
</dbReference>
<evidence type="ECO:0000313" key="4">
    <source>
        <dbReference type="Proteomes" id="UP000270616"/>
    </source>
</evidence>
<sequence length="139" mass="14986">MTEPRRDPEADDLAWQEIVRHLRDPEQGAPDQESQLQYAPGPDAPGQDAPGQDAPLPEDDEDWQPPDPGRVTAGMSPGAVTAWSVLAVVPVVLLALGLLLDGLPWWLWFPGLTAVITAIVVLLGGLPEERDENDDGARV</sequence>
<dbReference type="RefSeq" id="WP_123824589.1">
    <property type="nucleotide sequence ID" value="NZ_RKMF01000004.1"/>
</dbReference>
<gene>
    <name evidence="3" type="ORF">EDL96_04300</name>
</gene>
<name>A0A3N3ZRQ1_9MICC</name>
<feature type="compositionally biased region" description="Low complexity" evidence="1">
    <location>
        <begin position="39"/>
        <end position="55"/>
    </location>
</feature>
<dbReference type="AlphaFoldDB" id="A0A3N3ZRQ1"/>
<proteinExistence type="predicted"/>
<keyword evidence="2" id="KW-0472">Membrane</keyword>
<keyword evidence="4" id="KW-1185">Reference proteome</keyword>
<dbReference type="OrthoDB" id="4883495at2"/>
<feature type="region of interest" description="Disordered" evidence="1">
    <location>
        <begin position="21"/>
        <end position="76"/>
    </location>
</feature>
<feature type="transmembrane region" description="Helical" evidence="2">
    <location>
        <begin position="105"/>
        <end position="126"/>
    </location>
</feature>